<dbReference type="EMBL" id="CQQC01000222">
    <property type="protein sequence ID" value="CNU62292.1"/>
    <property type="molecule type" value="Genomic_DNA"/>
</dbReference>
<reference evidence="4 5" key="2">
    <citation type="submission" date="2015-03" db="EMBL/GenBank/DDBJ databases">
        <authorList>
            <consortium name="Pathogen Informatics"/>
        </authorList>
    </citation>
    <scope>NUCLEOTIDE SEQUENCE [LARGE SCALE GENOMIC DNA]</scope>
    <source>
        <strain evidence="1 6">C09601061</strain>
        <strain evidence="2 5">D00501624</strain>
        <strain evidence="4">N09902308</strain>
    </source>
</reference>
<proteinExistence type="predicted"/>
<organism evidence="1 6">
    <name type="scientific">Mycobacterium tuberculosis</name>
    <dbReference type="NCBI Taxonomy" id="1773"/>
    <lineage>
        <taxon>Bacteria</taxon>
        <taxon>Bacillati</taxon>
        <taxon>Actinomycetota</taxon>
        <taxon>Actinomycetes</taxon>
        <taxon>Mycobacteriales</taxon>
        <taxon>Mycobacteriaceae</taxon>
        <taxon>Mycobacterium</taxon>
        <taxon>Mycobacterium tuberculosis complex</taxon>
    </lineage>
</organism>
<evidence type="ECO:0000313" key="4">
    <source>
        <dbReference type="Proteomes" id="UP000039021"/>
    </source>
</evidence>
<reference evidence="3" key="1">
    <citation type="submission" date="2015-03" db="EMBL/GenBank/DDBJ databases">
        <authorList>
            <consortium name="Pathogen Informatics"/>
            <person name="Murphy D."/>
        </authorList>
    </citation>
    <scope>NUCLEOTIDE SEQUENCE</scope>
    <source>
        <strain evidence="3">N09902308</strain>
    </source>
</reference>
<dbReference type="AlphaFoldDB" id="A0A654U2M1"/>
<evidence type="ECO:0000313" key="2">
    <source>
        <dbReference type="EMBL" id="CNU62292.1"/>
    </source>
</evidence>
<evidence type="ECO:0000313" key="1">
    <source>
        <dbReference type="EMBL" id="CFR88545.1"/>
    </source>
</evidence>
<dbReference type="EMBL" id="CSBK01001731">
    <property type="protein sequence ID" value="COZ07627.1"/>
    <property type="molecule type" value="Genomic_DNA"/>
</dbReference>
<dbReference type="Proteomes" id="UP000046680">
    <property type="component" value="Unassembled WGS sequence"/>
</dbReference>
<protein>
    <submittedName>
        <fullName evidence="1">Uncharacterized protein</fullName>
    </submittedName>
</protein>
<accession>A0A654U2M1</accession>
<gene>
    <name evidence="1" type="ORF">ERS007657_02694</name>
    <name evidence="2" type="ORF">ERS007661_00948</name>
    <name evidence="3" type="ORF">ERS007739_03363</name>
</gene>
<evidence type="ECO:0000313" key="5">
    <source>
        <dbReference type="Proteomes" id="UP000039217"/>
    </source>
</evidence>
<name>A0A654U2M1_MYCTX</name>
<evidence type="ECO:0000313" key="6">
    <source>
        <dbReference type="Proteomes" id="UP000046680"/>
    </source>
</evidence>
<dbReference type="EMBL" id="CGCX01001093">
    <property type="protein sequence ID" value="CFR88545.1"/>
    <property type="molecule type" value="Genomic_DNA"/>
</dbReference>
<dbReference type="Proteomes" id="UP000039217">
    <property type="component" value="Unassembled WGS sequence"/>
</dbReference>
<dbReference type="Proteomes" id="UP000039021">
    <property type="component" value="Unassembled WGS sequence"/>
</dbReference>
<sequence>MAGTSPLVTSTQRGMRIDSEAPAMVIATTTNNAPGSWNRWVQTNSTPAAIAPPAMVPPSRPNTVSRELTRTKSMVGGITLGVTALRSTLNDFENTIMASAQG</sequence>
<evidence type="ECO:0000313" key="3">
    <source>
        <dbReference type="EMBL" id="COZ07627.1"/>
    </source>
</evidence>